<dbReference type="SUPFAM" id="SSF51338">
    <property type="entry name" value="Composite domain of metallo-dependent hydrolases"/>
    <property type="match status" value="1"/>
</dbReference>
<dbReference type="InterPro" id="IPR032466">
    <property type="entry name" value="Metal_Hydrolase"/>
</dbReference>
<keyword evidence="4 5" id="KW-0119">Carbohydrate metabolism</keyword>
<dbReference type="GO" id="GO:0008448">
    <property type="term" value="F:N-acetylglucosamine-6-phosphate deacetylase activity"/>
    <property type="evidence" value="ECO:0007669"/>
    <property type="project" value="InterPro"/>
</dbReference>
<dbReference type="OrthoDB" id="9776488at2"/>
<evidence type="ECO:0000256" key="2">
    <source>
        <dbReference type="ARBA" id="ARBA00022723"/>
    </source>
</evidence>
<evidence type="ECO:0000256" key="4">
    <source>
        <dbReference type="ARBA" id="ARBA00023277"/>
    </source>
</evidence>
<dbReference type="InterPro" id="IPR011059">
    <property type="entry name" value="Metal-dep_hydrolase_composite"/>
</dbReference>
<feature type="binding site" evidence="7">
    <location>
        <position position="231"/>
    </location>
    <ligand>
        <name>substrate</name>
    </ligand>
</feature>
<dbReference type="Gene3D" id="2.30.40.10">
    <property type="entry name" value="Urease, subunit C, domain 1"/>
    <property type="match status" value="1"/>
</dbReference>
<dbReference type="GO" id="GO:0006046">
    <property type="term" value="P:N-acetylglucosamine catabolic process"/>
    <property type="evidence" value="ECO:0007669"/>
    <property type="project" value="TreeGrafter"/>
</dbReference>
<dbReference type="InterPro" id="IPR006680">
    <property type="entry name" value="Amidohydro-rel"/>
</dbReference>
<organism evidence="10 11">
    <name type="scientific">Thermosipho atlanticus DSM 15807</name>
    <dbReference type="NCBI Taxonomy" id="1123380"/>
    <lineage>
        <taxon>Bacteria</taxon>
        <taxon>Thermotogati</taxon>
        <taxon>Thermotogota</taxon>
        <taxon>Thermotogae</taxon>
        <taxon>Thermotogales</taxon>
        <taxon>Fervidobacteriaceae</taxon>
        <taxon>Thermosipho</taxon>
    </lineage>
</organism>
<dbReference type="CDD" id="cd00854">
    <property type="entry name" value="NagA"/>
    <property type="match status" value="1"/>
</dbReference>
<dbReference type="Proteomes" id="UP000242592">
    <property type="component" value="Unassembled WGS sequence"/>
</dbReference>
<dbReference type="Pfam" id="PF01979">
    <property type="entry name" value="Amidohydro_1"/>
    <property type="match status" value="1"/>
</dbReference>
<proteinExistence type="inferred from homology"/>
<feature type="binding site" evidence="7">
    <location>
        <begin position="287"/>
        <end position="289"/>
    </location>
    <ligand>
        <name>substrate</name>
    </ligand>
</feature>
<evidence type="ECO:0000313" key="11">
    <source>
        <dbReference type="Proteomes" id="UP000242592"/>
    </source>
</evidence>
<evidence type="ECO:0000256" key="8">
    <source>
        <dbReference type="PIRSR" id="PIRSR038994-3"/>
    </source>
</evidence>
<evidence type="ECO:0000256" key="7">
    <source>
        <dbReference type="PIRSR" id="PIRSR038994-2"/>
    </source>
</evidence>
<evidence type="ECO:0000313" key="10">
    <source>
        <dbReference type="EMBL" id="SHH52200.1"/>
    </source>
</evidence>
<feature type="binding site" evidence="8">
    <location>
        <position position="114"/>
    </location>
    <ligand>
        <name>Zn(2+)</name>
        <dbReference type="ChEBI" id="CHEBI:29105"/>
    </ligand>
</feature>
<feature type="binding site" evidence="8">
    <location>
        <position position="176"/>
    </location>
    <ligand>
        <name>Zn(2+)</name>
        <dbReference type="ChEBI" id="CHEBI:29105"/>
    </ligand>
</feature>
<evidence type="ECO:0000256" key="6">
    <source>
        <dbReference type="PIRSR" id="PIRSR038994-1"/>
    </source>
</evidence>
<accession>A0A1M5TNF2</accession>
<dbReference type="InterPro" id="IPR003764">
    <property type="entry name" value="GlcNAc_6-P_deAcase"/>
</dbReference>
<dbReference type="RefSeq" id="WP_073073549.1">
    <property type="nucleotide sequence ID" value="NZ_FQXN01000005.1"/>
</dbReference>
<sequence>MVIERVLIVDPIDGEYCGSVVIENGVIVDIIKNNSAPRYIVMPGFVDSHSHGKAGIDCMTASSLEFENWAEHVRTEGVTYLFPTTVSSSKKSLENVVANFSKANHPVLNFLHFEGPFINIERSGAQNKKYITSFSKDRLPEVKDKVKIITAAPEVEKFNELIKFAKKENIVISLGHSNGTFKDFKESFEKGINRVPHFPNALKRFHHRDVGPIGAVFLYKFYVELIVDNMHLSNEFLKLVYNILGPKRIMLVTDSIPAAGLEDGIYNLGEMNVKVKNGVARLENGSLAGSTLKYIEGVKNFRKATNCSLKELSMVTSYNSLKLLGIKGGRIRRGYPAKIVILDEDLNVKKTIV</sequence>
<dbReference type="PANTHER" id="PTHR11113:SF14">
    <property type="entry name" value="N-ACETYLGLUCOSAMINE-6-PHOSPHATE DEACETYLASE"/>
    <property type="match status" value="1"/>
</dbReference>
<dbReference type="STRING" id="1123380.SAMN02745199_1416"/>
<comment type="cofactor">
    <cofactor evidence="8">
        <name>a divalent metal cation</name>
        <dbReference type="ChEBI" id="CHEBI:60240"/>
    </cofactor>
    <text evidence="8">Binds 1 divalent metal cation per subunit.</text>
</comment>
<name>A0A1M5TNF2_9BACT</name>
<dbReference type="PIRSF" id="PIRSF038994">
    <property type="entry name" value="NagA"/>
    <property type="match status" value="1"/>
</dbReference>
<protein>
    <submittedName>
        <fullName evidence="10">N-acetylglucosamine 6-phosphate deacetylase</fullName>
    </submittedName>
</protein>
<dbReference type="PANTHER" id="PTHR11113">
    <property type="entry name" value="N-ACETYLGLUCOSAMINE-6-PHOSPHATE DEACETYLASE"/>
    <property type="match status" value="1"/>
</dbReference>
<feature type="domain" description="Amidohydrolase-related" evidence="9">
    <location>
        <begin position="40"/>
        <end position="353"/>
    </location>
</feature>
<dbReference type="GO" id="GO:0046872">
    <property type="term" value="F:metal ion binding"/>
    <property type="evidence" value="ECO:0007669"/>
    <property type="project" value="UniProtKB-KW"/>
</dbReference>
<keyword evidence="2 8" id="KW-0479">Metal-binding</keyword>
<feature type="binding site" evidence="7">
    <location>
        <position position="125"/>
    </location>
    <ligand>
        <name>substrate</name>
    </ligand>
</feature>
<dbReference type="AlphaFoldDB" id="A0A1M5TNF2"/>
<dbReference type="EMBL" id="FQXN01000005">
    <property type="protein sequence ID" value="SHH52200.1"/>
    <property type="molecule type" value="Genomic_DNA"/>
</dbReference>
<feature type="binding site" evidence="7">
    <location>
        <begin position="200"/>
        <end position="201"/>
    </location>
    <ligand>
        <name>substrate</name>
    </ligand>
</feature>
<dbReference type="SUPFAM" id="SSF51556">
    <property type="entry name" value="Metallo-dependent hydrolases"/>
    <property type="match status" value="1"/>
</dbReference>
<evidence type="ECO:0000256" key="5">
    <source>
        <dbReference type="PIRNR" id="PIRNR038994"/>
    </source>
</evidence>
<evidence type="ECO:0000256" key="3">
    <source>
        <dbReference type="ARBA" id="ARBA00022801"/>
    </source>
</evidence>
<evidence type="ECO:0000259" key="9">
    <source>
        <dbReference type="Pfam" id="PF01979"/>
    </source>
</evidence>
<comment type="similarity">
    <text evidence="1 5">Belongs to the metallo-dependent hydrolases superfamily. NagA family.</text>
</comment>
<dbReference type="Gene3D" id="3.20.20.140">
    <property type="entry name" value="Metal-dependent hydrolases"/>
    <property type="match status" value="1"/>
</dbReference>
<feature type="active site" description="Proton donor/acceptor" evidence="6">
    <location>
        <position position="254"/>
    </location>
</feature>
<evidence type="ECO:0000256" key="1">
    <source>
        <dbReference type="ARBA" id="ARBA00010716"/>
    </source>
</evidence>
<reference evidence="11" key="1">
    <citation type="submission" date="2016-11" db="EMBL/GenBank/DDBJ databases">
        <authorList>
            <person name="Varghese N."/>
            <person name="Submissions S."/>
        </authorList>
    </citation>
    <scope>NUCLEOTIDE SEQUENCE [LARGE SCALE GENOMIC DNA]</scope>
    <source>
        <strain evidence="11">DSM 15807</strain>
    </source>
</reference>
<feature type="binding site" evidence="7">
    <location>
        <position position="208"/>
    </location>
    <ligand>
        <name>substrate</name>
    </ligand>
</feature>
<keyword evidence="3 5" id="KW-0378">Hydrolase</keyword>
<dbReference type="NCBIfam" id="TIGR00221">
    <property type="entry name" value="nagA"/>
    <property type="match status" value="1"/>
</dbReference>
<gene>
    <name evidence="10" type="ORF">SAMN02745199_1416</name>
</gene>
<keyword evidence="11" id="KW-1185">Reference proteome</keyword>
<feature type="binding site" evidence="8">
    <location>
        <position position="197"/>
    </location>
    <ligand>
        <name>Zn(2+)</name>
        <dbReference type="ChEBI" id="CHEBI:29105"/>
    </ligand>
</feature>